<dbReference type="Proteomes" id="UP001354989">
    <property type="component" value="Plasmid pPP4"/>
</dbReference>
<keyword evidence="4" id="KW-0949">S-adenosyl-L-methionine</keyword>
<geneLocation type="plasmid" evidence="11 12">
    <name>pPP4</name>
</geneLocation>
<dbReference type="EMBL" id="AP025296">
    <property type="protein sequence ID" value="BDD01926.1"/>
    <property type="molecule type" value="Genomic_DNA"/>
</dbReference>
<dbReference type="SUPFAM" id="SSF102114">
    <property type="entry name" value="Radical SAM enzymes"/>
    <property type="match status" value="1"/>
</dbReference>
<evidence type="ECO:0000313" key="12">
    <source>
        <dbReference type="Proteomes" id="UP001354989"/>
    </source>
</evidence>
<evidence type="ECO:0000259" key="10">
    <source>
        <dbReference type="PROSITE" id="PS51918"/>
    </source>
</evidence>
<dbReference type="PANTHER" id="PTHR30352:SF4">
    <property type="entry name" value="PYRUVATE FORMATE-LYASE 2-ACTIVATING ENZYME"/>
    <property type="match status" value="1"/>
</dbReference>
<keyword evidence="5" id="KW-0479">Metal-binding</keyword>
<dbReference type="InterPro" id="IPR017900">
    <property type="entry name" value="4Fe4S_Fe_S_CS"/>
</dbReference>
<dbReference type="SFLD" id="SFLDS00029">
    <property type="entry name" value="Radical_SAM"/>
    <property type="match status" value="1"/>
</dbReference>
<comment type="cofactor">
    <cofactor evidence="1">
        <name>[4Fe-4S] cluster</name>
        <dbReference type="ChEBI" id="CHEBI:49883"/>
    </cofactor>
</comment>
<keyword evidence="7" id="KW-0408">Iron</keyword>
<feature type="domain" description="4Fe-4S ferredoxin-type" evidence="9">
    <location>
        <begin position="75"/>
        <end position="103"/>
    </location>
</feature>
<keyword evidence="6" id="KW-0560">Oxidoreductase</keyword>
<evidence type="ECO:0000256" key="2">
    <source>
        <dbReference type="ARBA" id="ARBA00009777"/>
    </source>
</evidence>
<organism evidence="11 12">
    <name type="scientific">Persicobacter psychrovividus</name>
    <dbReference type="NCBI Taxonomy" id="387638"/>
    <lineage>
        <taxon>Bacteria</taxon>
        <taxon>Pseudomonadati</taxon>
        <taxon>Bacteroidota</taxon>
        <taxon>Cytophagia</taxon>
        <taxon>Cytophagales</taxon>
        <taxon>Persicobacteraceae</taxon>
        <taxon>Persicobacter</taxon>
    </lineage>
</organism>
<gene>
    <name evidence="11" type="ORF">PEPS_42060</name>
</gene>
<dbReference type="Gene3D" id="3.30.70.20">
    <property type="match status" value="1"/>
</dbReference>
<dbReference type="PROSITE" id="PS51379">
    <property type="entry name" value="4FE4S_FER_2"/>
    <property type="match status" value="2"/>
</dbReference>
<dbReference type="InterPro" id="IPR058240">
    <property type="entry name" value="rSAM_sf"/>
</dbReference>
<dbReference type="InterPro" id="IPR017896">
    <property type="entry name" value="4Fe4S_Fe-S-bd"/>
</dbReference>
<dbReference type="InterPro" id="IPR012839">
    <property type="entry name" value="Organic_radical_activase"/>
</dbReference>
<dbReference type="NCBIfam" id="TIGR02494">
    <property type="entry name" value="PFLE_PFLC"/>
    <property type="match status" value="1"/>
</dbReference>
<dbReference type="InterPro" id="IPR034457">
    <property type="entry name" value="Organic_radical-activating"/>
</dbReference>
<evidence type="ECO:0000256" key="4">
    <source>
        <dbReference type="ARBA" id="ARBA00022691"/>
    </source>
</evidence>
<comment type="similarity">
    <text evidence="2">Belongs to the organic radical-activating enzymes family.</text>
</comment>
<dbReference type="PROSITE" id="PS51918">
    <property type="entry name" value="RADICAL_SAM"/>
    <property type="match status" value="1"/>
</dbReference>
<dbReference type="RefSeq" id="WP_338399122.1">
    <property type="nucleotide sequence ID" value="NZ_AP025296.1"/>
</dbReference>
<dbReference type="PANTHER" id="PTHR30352">
    <property type="entry name" value="PYRUVATE FORMATE-LYASE-ACTIVATING ENZYME"/>
    <property type="match status" value="1"/>
</dbReference>
<dbReference type="Pfam" id="PF04055">
    <property type="entry name" value="Radical_SAM"/>
    <property type="match status" value="1"/>
</dbReference>
<evidence type="ECO:0000256" key="3">
    <source>
        <dbReference type="ARBA" id="ARBA00022485"/>
    </source>
</evidence>
<evidence type="ECO:0000256" key="6">
    <source>
        <dbReference type="ARBA" id="ARBA00023002"/>
    </source>
</evidence>
<protein>
    <submittedName>
        <fullName evidence="11">Glycyl-radical enzyme activating protein</fullName>
    </submittedName>
</protein>
<dbReference type="Gene3D" id="3.80.30.10">
    <property type="entry name" value="pyruvate-formate lyase- activating enzyme"/>
    <property type="match status" value="1"/>
</dbReference>
<keyword evidence="8" id="KW-0411">Iron-sulfur</keyword>
<keyword evidence="12" id="KW-1185">Reference proteome</keyword>
<feature type="domain" description="Radical SAM core" evidence="10">
    <location>
        <begin position="14"/>
        <end position="297"/>
    </location>
</feature>
<dbReference type="Pfam" id="PF00037">
    <property type="entry name" value="Fer4"/>
    <property type="match status" value="1"/>
</dbReference>
<dbReference type="SUPFAM" id="SSF54862">
    <property type="entry name" value="4Fe-4S ferredoxins"/>
    <property type="match status" value="1"/>
</dbReference>
<sequence>MEAVVFDIQRFSLTNGPGIRTTVFLKGCPLSCKWCHNPESQKMGQGISIAFDKCVSCGACASACERQAHSIVEGKHEFDLSSCQLDGHCVEACPKDVIKIWGNHQPIEEVMEVLLKDVDYYKNSDGGVTFSGGEPMSQFPFLLEACQRLNALGIAVCLDTSGQSSLGNFKKILPYISLIHFDIKSLDASKHKEATGVSNETILSNLQWLGQQDCPIVLRCPTIPDFNDSDQDFKALSDLANSLPAVKTVDILPYHAMGINKAEQLLEAVPGQEHYRVPTEEDKQRYAHLLNRYCQKDFTIGK</sequence>
<accession>A0ABN6LG46</accession>
<feature type="domain" description="4Fe-4S ferredoxin-type" evidence="9">
    <location>
        <begin position="45"/>
        <end position="74"/>
    </location>
</feature>
<evidence type="ECO:0000259" key="9">
    <source>
        <dbReference type="PROSITE" id="PS51379"/>
    </source>
</evidence>
<proteinExistence type="inferred from homology"/>
<evidence type="ECO:0000256" key="8">
    <source>
        <dbReference type="ARBA" id="ARBA00023014"/>
    </source>
</evidence>
<dbReference type="PROSITE" id="PS01087">
    <property type="entry name" value="RADICAL_ACTIVATING"/>
    <property type="match status" value="1"/>
</dbReference>
<dbReference type="InterPro" id="IPR040074">
    <property type="entry name" value="BssD/PflA/YjjW"/>
</dbReference>
<dbReference type="InterPro" id="IPR001989">
    <property type="entry name" value="Radical_activat_CS"/>
</dbReference>
<evidence type="ECO:0000313" key="11">
    <source>
        <dbReference type="EMBL" id="BDD01926.1"/>
    </source>
</evidence>
<dbReference type="PIRSF" id="PIRSF000371">
    <property type="entry name" value="PFL_act_enz"/>
    <property type="match status" value="1"/>
</dbReference>
<keyword evidence="11" id="KW-0614">Plasmid</keyword>
<evidence type="ECO:0000256" key="5">
    <source>
        <dbReference type="ARBA" id="ARBA00022723"/>
    </source>
</evidence>
<evidence type="ECO:0000256" key="1">
    <source>
        <dbReference type="ARBA" id="ARBA00001966"/>
    </source>
</evidence>
<dbReference type="PROSITE" id="PS00198">
    <property type="entry name" value="4FE4S_FER_1"/>
    <property type="match status" value="1"/>
</dbReference>
<dbReference type="SFLD" id="SFLDG01118">
    <property type="entry name" value="activating_enzymes__group_2"/>
    <property type="match status" value="1"/>
</dbReference>
<reference evidence="11 12" key="1">
    <citation type="submission" date="2021-12" db="EMBL/GenBank/DDBJ databases">
        <title>Genome sequencing of bacteria with rrn-lacking chromosome and rrn-plasmid.</title>
        <authorList>
            <person name="Anda M."/>
            <person name="Iwasaki W."/>
        </authorList>
    </citation>
    <scope>NUCLEOTIDE SEQUENCE [LARGE SCALE GENOMIC DNA]</scope>
    <source>
        <strain evidence="11 12">NBRC 101262</strain>
        <plasmid evidence="11 12">pPP4</plasmid>
    </source>
</reference>
<evidence type="ECO:0000256" key="7">
    <source>
        <dbReference type="ARBA" id="ARBA00023004"/>
    </source>
</evidence>
<keyword evidence="3" id="KW-0004">4Fe-4S</keyword>
<dbReference type="InterPro" id="IPR007197">
    <property type="entry name" value="rSAM"/>
</dbReference>
<name>A0ABN6LG46_9BACT</name>
<dbReference type="SFLD" id="SFLDG01066">
    <property type="entry name" value="organic_radical-activating_enz"/>
    <property type="match status" value="1"/>
</dbReference>